<accession>N1QWQ0</accession>
<organism evidence="2">
    <name type="scientific">Aegilops tauschii</name>
    <name type="common">Tausch's goatgrass</name>
    <name type="synonym">Aegilops squarrosa</name>
    <dbReference type="NCBI Taxonomy" id="37682"/>
    <lineage>
        <taxon>Eukaryota</taxon>
        <taxon>Viridiplantae</taxon>
        <taxon>Streptophyta</taxon>
        <taxon>Embryophyta</taxon>
        <taxon>Tracheophyta</taxon>
        <taxon>Spermatophyta</taxon>
        <taxon>Magnoliopsida</taxon>
        <taxon>Liliopsida</taxon>
        <taxon>Poales</taxon>
        <taxon>Poaceae</taxon>
        <taxon>BOP clade</taxon>
        <taxon>Pooideae</taxon>
        <taxon>Triticodae</taxon>
        <taxon>Triticeae</taxon>
        <taxon>Triticinae</taxon>
        <taxon>Aegilops</taxon>
    </lineage>
</organism>
<evidence type="ECO:0000256" key="1">
    <source>
        <dbReference type="SAM" id="MobiDB-lite"/>
    </source>
</evidence>
<proteinExistence type="predicted"/>
<sequence length="122" mass="14073">MKFLDGCLRLRRWWCFNWRLRLRGWVRGRKQAAQSSACSCPSWKAVTKQPSQAEELVSPRQSARAKMTFGTLPTVSVAKRVVLDAAFFGRVDERSLSGERHKEQEEGEDDRGHPRMTRQTHG</sequence>
<feature type="compositionally biased region" description="Basic and acidic residues" evidence="1">
    <location>
        <begin position="95"/>
        <end position="104"/>
    </location>
</feature>
<evidence type="ECO:0000313" key="2">
    <source>
        <dbReference type="EnsemblPlants" id="EMT14212"/>
    </source>
</evidence>
<protein>
    <submittedName>
        <fullName evidence="2">Uncharacterized protein</fullName>
    </submittedName>
</protein>
<feature type="region of interest" description="Disordered" evidence="1">
    <location>
        <begin position="95"/>
        <end position="122"/>
    </location>
</feature>
<reference evidence="2" key="1">
    <citation type="submission" date="2015-06" db="UniProtKB">
        <authorList>
            <consortium name="EnsemblPlants"/>
        </authorList>
    </citation>
    <scope>IDENTIFICATION</scope>
</reference>
<dbReference type="EnsemblPlants" id="EMT14212">
    <property type="protein sequence ID" value="EMT14212"/>
    <property type="gene ID" value="F775_42653"/>
</dbReference>
<dbReference type="AlphaFoldDB" id="N1QWQ0"/>
<name>N1QWQ0_AEGTA</name>